<organism evidence="1 2">
    <name type="scientific">Apilactobacillus timberlakei</name>
    <dbReference type="NCBI Taxonomy" id="2008380"/>
    <lineage>
        <taxon>Bacteria</taxon>
        <taxon>Bacillati</taxon>
        <taxon>Bacillota</taxon>
        <taxon>Bacilli</taxon>
        <taxon>Lactobacillales</taxon>
        <taxon>Lactobacillaceae</taxon>
        <taxon>Apilactobacillus</taxon>
    </lineage>
</organism>
<gene>
    <name evidence="1" type="ORF">DY048_06970</name>
</gene>
<dbReference type="Proteomes" id="UP000767392">
    <property type="component" value="Unassembled WGS sequence"/>
</dbReference>
<accession>A0ABY2YSL6</accession>
<evidence type="ECO:0000313" key="2">
    <source>
        <dbReference type="Proteomes" id="UP000767392"/>
    </source>
</evidence>
<comment type="caution">
    <text evidence="1">The sequence shown here is derived from an EMBL/GenBank/DDBJ whole genome shotgun (WGS) entry which is preliminary data.</text>
</comment>
<reference evidence="1 2" key="1">
    <citation type="submission" date="2018-08" db="EMBL/GenBank/DDBJ databases">
        <title>Comparative genomics of wild bee and flower associated Lactobacillus reveals potential adaptation to the bee host.</title>
        <authorList>
            <person name="Vuong H.Q."/>
            <person name="Mcfrederick Q.S."/>
        </authorList>
    </citation>
    <scope>NUCLEOTIDE SEQUENCE [LARGE SCALE GENOMIC DNA]</scope>
    <source>
        <strain evidence="1 2">HV_04</strain>
    </source>
</reference>
<keyword evidence="2" id="KW-1185">Reference proteome</keyword>
<dbReference type="EMBL" id="QUAM01000006">
    <property type="protein sequence ID" value="TPR12746.1"/>
    <property type="molecule type" value="Genomic_DNA"/>
</dbReference>
<dbReference type="RefSeq" id="WP_105988539.1">
    <property type="nucleotide sequence ID" value="NZ_POST01000011.1"/>
</dbReference>
<name>A0ABY2YSL6_9LACO</name>
<sequence>MLQANIGRAKKRIQSLIDQDNDSDKQLNEYYAECMVFIKANLMTFYAKYAKDNQLSVSEVGQSASSWDTQQWINAIKQVNMKNWPDEAINRVKAYGHIAGISTLHTIEALMALGIIKMTVKNQNIISDRITKDGNDQIKIIESMVKTNPSADKKATSIITQQSTHDIWSKNLWIDSDSLANDIQTLVNKHLKHGMSINNLDDILETHANKNQFKPTKYVGDRVKQMEFNARRIVRTESSRLIDQVNTVTYSMSGITDVDVVNQPGACQKCIGLAGTYKIDNAPSIPDSSHPNCRCYKIPSGDSHSRLITVNRIF</sequence>
<evidence type="ECO:0008006" key="3">
    <source>
        <dbReference type="Google" id="ProtNLM"/>
    </source>
</evidence>
<evidence type="ECO:0000313" key="1">
    <source>
        <dbReference type="EMBL" id="TPR12746.1"/>
    </source>
</evidence>
<proteinExistence type="predicted"/>
<protein>
    <recommendedName>
        <fullName evidence="3">Phage Mu protein F like protein</fullName>
    </recommendedName>
</protein>